<gene>
    <name evidence="9" type="ORF">CBOVIS_LOCUS3015</name>
</gene>
<dbReference type="InterPro" id="IPR026607">
    <property type="entry name" value="DMRT"/>
</dbReference>
<dbReference type="PANTHER" id="PTHR12322:SF119">
    <property type="entry name" value="DOUBLESEX- AND MAB-3-RELATED TRANSCRIPTION FACTOR DMD-4"/>
    <property type="match status" value="1"/>
</dbReference>
<dbReference type="PROSITE" id="PS40000">
    <property type="entry name" value="DM_1"/>
    <property type="match status" value="1"/>
</dbReference>
<keyword evidence="3 6" id="KW-0862">Zinc</keyword>
<dbReference type="PANTHER" id="PTHR12322">
    <property type="entry name" value="DOUBLESEX AND MAB-3 RELATED TRANSCRIPTION FACTOR DMRT"/>
    <property type="match status" value="1"/>
</dbReference>
<keyword evidence="4 6" id="KW-0238">DNA-binding</keyword>
<evidence type="ECO:0000256" key="2">
    <source>
        <dbReference type="ARBA" id="ARBA00022723"/>
    </source>
</evidence>
<dbReference type="InterPro" id="IPR036407">
    <property type="entry name" value="DM_DNA-bd_sf"/>
</dbReference>
<dbReference type="GO" id="GO:0046872">
    <property type="term" value="F:metal ion binding"/>
    <property type="evidence" value="ECO:0007669"/>
    <property type="project" value="UniProtKB-KW"/>
</dbReference>
<dbReference type="GO" id="GO:0000978">
    <property type="term" value="F:RNA polymerase II cis-regulatory region sequence-specific DNA binding"/>
    <property type="evidence" value="ECO:0007669"/>
    <property type="project" value="TreeGrafter"/>
</dbReference>
<evidence type="ECO:0000259" key="8">
    <source>
        <dbReference type="PROSITE" id="PS50809"/>
    </source>
</evidence>
<evidence type="ECO:0000256" key="4">
    <source>
        <dbReference type="ARBA" id="ARBA00023125"/>
    </source>
</evidence>
<dbReference type="FunFam" id="4.10.1040.10:FF:000001">
    <property type="entry name" value="doublesex- and mab-3-related transcription factor 1"/>
    <property type="match status" value="1"/>
</dbReference>
<dbReference type="Gene3D" id="4.10.1040.10">
    <property type="entry name" value="DM DNA-binding domain"/>
    <property type="match status" value="1"/>
</dbReference>
<feature type="region of interest" description="Disordered" evidence="7">
    <location>
        <begin position="94"/>
        <end position="132"/>
    </location>
</feature>
<dbReference type="GO" id="GO:0007548">
    <property type="term" value="P:sex differentiation"/>
    <property type="evidence" value="ECO:0007669"/>
    <property type="project" value="TreeGrafter"/>
</dbReference>
<reference evidence="9 10" key="1">
    <citation type="submission" date="2020-04" db="EMBL/GenBank/DDBJ databases">
        <authorList>
            <person name="Laetsch R D."/>
            <person name="Stevens L."/>
            <person name="Kumar S."/>
            <person name="Blaxter L. M."/>
        </authorList>
    </citation>
    <scope>NUCLEOTIDE SEQUENCE [LARGE SCALE GENOMIC DNA]</scope>
</reference>
<feature type="domain" description="DM" evidence="8">
    <location>
        <begin position="22"/>
        <end position="69"/>
    </location>
</feature>
<dbReference type="GO" id="GO:0005634">
    <property type="term" value="C:nucleus"/>
    <property type="evidence" value="ECO:0007669"/>
    <property type="project" value="UniProtKB-SubCell"/>
</dbReference>
<dbReference type="Proteomes" id="UP000494206">
    <property type="component" value="Unassembled WGS sequence"/>
</dbReference>
<dbReference type="AlphaFoldDB" id="A0A8S1EK21"/>
<accession>A0A8S1EK21</accession>
<dbReference type="Pfam" id="PF00751">
    <property type="entry name" value="DM"/>
    <property type="match status" value="1"/>
</dbReference>
<sequence>MMLGNFQMFANGRIERERKPKCARCRNHGLVSWLKGHKRHCKYKECACEKCNLIAERQRVMAAQVALKRKQATEDAIALGLRVVAGQAIDRLPQGPVWNTNADEEEDDVDGYNTAENSPSPTSVESPMKKKREDDDCRLSNFSAIELLTLIFSEHEKSVLELVLEACNGNVLNAIEHFANIRKMKQNQTGAAQPVKSPVPIQCPTPYTPIFTTPTSLPKTSFSMESLLQRPTLFPWILPFPSQSFDLNKTSDTNSSNSISPNSTTVD</sequence>
<comment type="subcellular location">
    <subcellularLocation>
        <location evidence="6">Nucleus</location>
    </subcellularLocation>
</comment>
<dbReference type="SMART" id="SM00301">
    <property type="entry name" value="DM"/>
    <property type="match status" value="1"/>
</dbReference>
<comment type="similarity">
    <text evidence="1">Belongs to the DMRT family.</text>
</comment>
<evidence type="ECO:0000256" key="7">
    <source>
        <dbReference type="SAM" id="MobiDB-lite"/>
    </source>
</evidence>
<evidence type="ECO:0000256" key="6">
    <source>
        <dbReference type="PROSITE-ProRule" id="PRU00070"/>
    </source>
</evidence>
<feature type="DNA-binding region" description="DM" evidence="6">
    <location>
        <begin position="22"/>
        <end position="69"/>
    </location>
</feature>
<organism evidence="9 10">
    <name type="scientific">Caenorhabditis bovis</name>
    <dbReference type="NCBI Taxonomy" id="2654633"/>
    <lineage>
        <taxon>Eukaryota</taxon>
        <taxon>Metazoa</taxon>
        <taxon>Ecdysozoa</taxon>
        <taxon>Nematoda</taxon>
        <taxon>Chromadorea</taxon>
        <taxon>Rhabditida</taxon>
        <taxon>Rhabditina</taxon>
        <taxon>Rhabditomorpha</taxon>
        <taxon>Rhabditoidea</taxon>
        <taxon>Rhabditidae</taxon>
        <taxon>Peloderinae</taxon>
        <taxon>Caenorhabditis</taxon>
    </lineage>
</organism>
<dbReference type="InterPro" id="IPR001275">
    <property type="entry name" value="DM_DNA-bd"/>
</dbReference>
<evidence type="ECO:0000256" key="5">
    <source>
        <dbReference type="ARBA" id="ARBA00023242"/>
    </source>
</evidence>
<dbReference type="OrthoDB" id="6162476at2759"/>
<dbReference type="PROSITE" id="PS50809">
    <property type="entry name" value="DM_2"/>
    <property type="match status" value="1"/>
</dbReference>
<protein>
    <recommendedName>
        <fullName evidence="8">DM domain-containing protein</fullName>
    </recommendedName>
</protein>
<name>A0A8S1EK21_9PELO</name>
<evidence type="ECO:0000256" key="1">
    <source>
        <dbReference type="ARBA" id="ARBA00006834"/>
    </source>
</evidence>
<keyword evidence="10" id="KW-1185">Reference proteome</keyword>
<evidence type="ECO:0000256" key="3">
    <source>
        <dbReference type="ARBA" id="ARBA00022833"/>
    </source>
</evidence>
<dbReference type="SUPFAM" id="SSF82927">
    <property type="entry name" value="Cysteine-rich DNA binding domain, (DM domain)"/>
    <property type="match status" value="1"/>
</dbReference>
<feature type="compositionally biased region" description="Polar residues" evidence="7">
    <location>
        <begin position="114"/>
        <end position="125"/>
    </location>
</feature>
<dbReference type="GO" id="GO:0000981">
    <property type="term" value="F:DNA-binding transcription factor activity, RNA polymerase II-specific"/>
    <property type="evidence" value="ECO:0007669"/>
    <property type="project" value="TreeGrafter"/>
</dbReference>
<keyword evidence="5 6" id="KW-0539">Nucleus</keyword>
<dbReference type="InterPro" id="IPR005173">
    <property type="entry name" value="DMA"/>
</dbReference>
<dbReference type="EMBL" id="CADEPM010000002">
    <property type="protein sequence ID" value="CAB3399984.1"/>
    <property type="molecule type" value="Genomic_DNA"/>
</dbReference>
<comment type="caution">
    <text evidence="9">The sequence shown here is derived from an EMBL/GenBank/DDBJ whole genome shotgun (WGS) entry which is preliminary data.</text>
</comment>
<dbReference type="Pfam" id="PF03474">
    <property type="entry name" value="DMA"/>
    <property type="match status" value="1"/>
</dbReference>
<evidence type="ECO:0000313" key="10">
    <source>
        <dbReference type="Proteomes" id="UP000494206"/>
    </source>
</evidence>
<keyword evidence="2 6" id="KW-0479">Metal-binding</keyword>
<proteinExistence type="inferred from homology"/>
<evidence type="ECO:0000313" key="9">
    <source>
        <dbReference type="EMBL" id="CAB3399984.1"/>
    </source>
</evidence>